<dbReference type="RefSeq" id="WP_379883963.1">
    <property type="nucleotide sequence ID" value="NZ_JBHTLP010000003.1"/>
</dbReference>
<reference evidence="2" key="1">
    <citation type="journal article" date="2019" name="Int. J. Syst. Evol. Microbiol.">
        <title>The Global Catalogue of Microorganisms (GCM) 10K type strain sequencing project: providing services to taxonomists for standard genome sequencing and annotation.</title>
        <authorList>
            <consortium name="The Broad Institute Genomics Platform"/>
            <consortium name="The Broad Institute Genome Sequencing Center for Infectious Disease"/>
            <person name="Wu L."/>
            <person name="Ma J."/>
        </authorList>
    </citation>
    <scope>NUCLEOTIDE SEQUENCE [LARGE SCALE GENOMIC DNA]</scope>
    <source>
        <strain evidence="2">CCUG 55608</strain>
    </source>
</reference>
<organism evidence="1 2">
    <name type="scientific">Larkinella insperata</name>
    <dbReference type="NCBI Taxonomy" id="332158"/>
    <lineage>
        <taxon>Bacteria</taxon>
        <taxon>Pseudomonadati</taxon>
        <taxon>Bacteroidota</taxon>
        <taxon>Cytophagia</taxon>
        <taxon>Cytophagales</taxon>
        <taxon>Spirosomataceae</taxon>
        <taxon>Larkinella</taxon>
    </lineage>
</organism>
<accession>A0ABW3Q5A1</accession>
<evidence type="ECO:0000313" key="2">
    <source>
        <dbReference type="Proteomes" id="UP001597116"/>
    </source>
</evidence>
<protein>
    <recommendedName>
        <fullName evidence="3">XRE family transcriptional regulator</fullName>
    </recommendedName>
</protein>
<gene>
    <name evidence="1" type="ORF">ACFQ4C_07030</name>
</gene>
<keyword evidence="2" id="KW-1185">Reference proteome</keyword>
<dbReference type="CDD" id="cd00093">
    <property type="entry name" value="HTH_XRE"/>
    <property type="match status" value="1"/>
</dbReference>
<dbReference type="Gene3D" id="1.10.260.40">
    <property type="entry name" value="lambda repressor-like DNA-binding domains"/>
    <property type="match status" value="1"/>
</dbReference>
<sequence>MNLDEIAPEEIVDGFMLPAKMTLEQKRQADEQLASIRHERLANRSQQERLYGQLLQLKIQMEDYIKQDTFDPKKNFAYFLNSYIELLHKRKAEVATELDIHKTKLSQLLSGNREPSEDIFIRLEFHSNRFISARDWFRLLVKQQENHMMTNTSLRNKEKKHVKGHVEIKF</sequence>
<evidence type="ECO:0000313" key="1">
    <source>
        <dbReference type="EMBL" id="MFD1140854.1"/>
    </source>
</evidence>
<dbReference type="InterPro" id="IPR010982">
    <property type="entry name" value="Lambda_DNA-bd_dom_sf"/>
</dbReference>
<comment type="caution">
    <text evidence="1">The sequence shown here is derived from an EMBL/GenBank/DDBJ whole genome shotgun (WGS) entry which is preliminary data.</text>
</comment>
<evidence type="ECO:0008006" key="3">
    <source>
        <dbReference type="Google" id="ProtNLM"/>
    </source>
</evidence>
<dbReference type="InterPro" id="IPR001387">
    <property type="entry name" value="Cro/C1-type_HTH"/>
</dbReference>
<dbReference type="EMBL" id="JBHTLP010000003">
    <property type="protein sequence ID" value="MFD1140854.1"/>
    <property type="molecule type" value="Genomic_DNA"/>
</dbReference>
<dbReference type="Proteomes" id="UP001597116">
    <property type="component" value="Unassembled WGS sequence"/>
</dbReference>
<proteinExistence type="predicted"/>
<name>A0ABW3Q5A1_9BACT</name>